<name>A0A1E7JIF5_9ACTN</name>
<sequence length="307" mass="34336">MLPAERHFYLTQSVHSDPGMAGRLAELPDGPDELALLVRHLLIHREEAGRFGCALPESRYRSEAETRYIGDILDIVVQLHDAPLTAPRRPLDRFAGTCRDFALLHCALLRHTGTPARIRCGYATYFAEGFHDDHWLTEYAHPERGWVLSDPQMVPDVRIESPYDLDFDPLDVPRDRFLVAGEGWLRIRRGEADPKTFGVSVLGLMGMWMVRANVVRDLAALNRAEVLPWDSWGVGDGGRDGQNEAGEEALAVLDEAARATVTADFDEVRALYRDTPGLRVPETVTSYQSYDGECEVRLRGDPQAGEA</sequence>
<dbReference type="PATRIC" id="fig|933944.5.peg.6034"/>
<dbReference type="Pfam" id="PF01841">
    <property type="entry name" value="Transglut_core"/>
    <property type="match status" value="1"/>
</dbReference>
<dbReference type="Gene3D" id="3.10.620.30">
    <property type="match status" value="1"/>
</dbReference>
<dbReference type="Proteomes" id="UP000176087">
    <property type="component" value="Unassembled WGS sequence"/>
</dbReference>
<dbReference type="InterPro" id="IPR038765">
    <property type="entry name" value="Papain-like_cys_pep_sf"/>
</dbReference>
<dbReference type="RefSeq" id="WP_070011568.1">
    <property type="nucleotide sequence ID" value="NZ_LJGS01000040.1"/>
</dbReference>
<dbReference type="STRING" id="933944.AN215_22455"/>
<organism evidence="2 3">
    <name type="scientific">Streptomyces abyssalis</name>
    <dbReference type="NCBI Taxonomy" id="933944"/>
    <lineage>
        <taxon>Bacteria</taxon>
        <taxon>Bacillati</taxon>
        <taxon>Actinomycetota</taxon>
        <taxon>Actinomycetes</taxon>
        <taxon>Kitasatosporales</taxon>
        <taxon>Streptomycetaceae</taxon>
        <taxon>Streptomyces</taxon>
    </lineage>
</organism>
<dbReference type="SUPFAM" id="SSF54001">
    <property type="entry name" value="Cysteine proteinases"/>
    <property type="match status" value="1"/>
</dbReference>
<protein>
    <recommendedName>
        <fullName evidence="1">Transglutaminase-like domain-containing protein</fullName>
    </recommendedName>
</protein>
<evidence type="ECO:0000313" key="3">
    <source>
        <dbReference type="Proteomes" id="UP000176087"/>
    </source>
</evidence>
<accession>A0A1E7JIF5</accession>
<evidence type="ECO:0000313" key="2">
    <source>
        <dbReference type="EMBL" id="OEU86242.1"/>
    </source>
</evidence>
<dbReference type="EMBL" id="LJGT01000041">
    <property type="protein sequence ID" value="OEU86242.1"/>
    <property type="molecule type" value="Genomic_DNA"/>
</dbReference>
<evidence type="ECO:0000259" key="1">
    <source>
        <dbReference type="Pfam" id="PF01841"/>
    </source>
</evidence>
<reference evidence="2 3" key="1">
    <citation type="journal article" date="2016" name="Front. Microbiol.">
        <title>Comparative Genomics Analysis of Streptomyces Species Reveals Their Adaptation to the Marine Environment and Their Diversity at the Genomic Level.</title>
        <authorList>
            <person name="Tian X."/>
            <person name="Zhang Z."/>
            <person name="Yang T."/>
            <person name="Chen M."/>
            <person name="Li J."/>
            <person name="Chen F."/>
            <person name="Yang J."/>
            <person name="Li W."/>
            <person name="Zhang B."/>
            <person name="Zhang Z."/>
            <person name="Wu J."/>
            <person name="Zhang C."/>
            <person name="Long L."/>
            <person name="Xiao J."/>
        </authorList>
    </citation>
    <scope>NUCLEOTIDE SEQUENCE [LARGE SCALE GENOMIC DNA]</scope>
    <source>
        <strain evidence="2 3">SCSIO 10390</strain>
    </source>
</reference>
<keyword evidence="3" id="KW-1185">Reference proteome</keyword>
<dbReference type="AlphaFoldDB" id="A0A1E7JIF5"/>
<feature type="domain" description="Transglutaminase-like" evidence="1">
    <location>
        <begin position="95"/>
        <end position="151"/>
    </location>
</feature>
<dbReference type="OrthoDB" id="148799at2"/>
<gene>
    <name evidence="2" type="ORF">AN215_22455</name>
</gene>
<proteinExistence type="predicted"/>
<comment type="caution">
    <text evidence="2">The sequence shown here is derived from an EMBL/GenBank/DDBJ whole genome shotgun (WGS) entry which is preliminary data.</text>
</comment>
<dbReference type="InterPro" id="IPR002931">
    <property type="entry name" value="Transglutaminase-like"/>
</dbReference>